<dbReference type="RefSeq" id="WP_240828746.1">
    <property type="nucleotide sequence ID" value="NZ_JAKWBL010000001.1"/>
</dbReference>
<keyword evidence="2" id="KW-1185">Reference proteome</keyword>
<accession>A0ABS9SJ66</accession>
<comment type="caution">
    <text evidence="1">The sequence shown here is derived from an EMBL/GenBank/DDBJ whole genome shotgun (WGS) entry which is preliminary data.</text>
</comment>
<dbReference type="Proteomes" id="UP001202248">
    <property type="component" value="Unassembled WGS sequence"/>
</dbReference>
<evidence type="ECO:0000313" key="2">
    <source>
        <dbReference type="Proteomes" id="UP001202248"/>
    </source>
</evidence>
<organism evidence="1 2">
    <name type="scientific">Niabella ginsengisoli</name>
    <dbReference type="NCBI Taxonomy" id="522298"/>
    <lineage>
        <taxon>Bacteria</taxon>
        <taxon>Pseudomonadati</taxon>
        <taxon>Bacteroidota</taxon>
        <taxon>Chitinophagia</taxon>
        <taxon>Chitinophagales</taxon>
        <taxon>Chitinophagaceae</taxon>
        <taxon>Niabella</taxon>
    </lineage>
</organism>
<dbReference type="EMBL" id="JAKWBL010000001">
    <property type="protein sequence ID" value="MCH5598376.1"/>
    <property type="molecule type" value="Genomic_DNA"/>
</dbReference>
<proteinExistence type="predicted"/>
<sequence>MFAQIVYAQNNVQENDSLLHVAQKINKKEAIEAVSNIASLIKENYVFPGMGKSISDSLLKK</sequence>
<evidence type="ECO:0000313" key="1">
    <source>
        <dbReference type="EMBL" id="MCH5598376.1"/>
    </source>
</evidence>
<reference evidence="1 2" key="1">
    <citation type="submission" date="2022-02" db="EMBL/GenBank/DDBJ databases">
        <authorList>
            <person name="Min J."/>
        </authorList>
    </citation>
    <scope>NUCLEOTIDE SEQUENCE [LARGE SCALE GENOMIC DNA]</scope>
    <source>
        <strain evidence="1 2">GR10-1</strain>
    </source>
</reference>
<gene>
    <name evidence="1" type="ORF">MKP09_10865</name>
</gene>
<protein>
    <submittedName>
        <fullName evidence="1">Uncharacterized protein</fullName>
    </submittedName>
</protein>
<name>A0ABS9SJ66_9BACT</name>